<dbReference type="GO" id="GO:0004713">
    <property type="term" value="F:protein tyrosine kinase activity"/>
    <property type="evidence" value="ECO:0007669"/>
    <property type="project" value="TreeGrafter"/>
</dbReference>
<dbReference type="EMBL" id="JABWRE020000001">
    <property type="protein sequence ID" value="MBV4537368.1"/>
    <property type="molecule type" value="Genomic_DNA"/>
</dbReference>
<evidence type="ECO:0000313" key="9">
    <source>
        <dbReference type="EMBL" id="MBC3441216.1"/>
    </source>
</evidence>
<sequence length="358" mass="39544">MRDDRERLHGDDEIDVFELVGGLWRRRGLIVLTATIVGGAAVLYALFATPIYEAKVFVQPPSQNDIAQLNYGRGGSSGLGMLGVKDVYEIYLRNLQSESLRREFFRTIYLPSLPEDERGGSQDELYGEFQEVLSLGAAAKETPNRFYVKARLPDPQQAAEWAVHYIEMAGSRGKVEVTKDAKADATIKANNLEQEIKAARESARKQREDQVAQLTEALRVAHSIGLEKPPIISGNLSTEVSAGMDGSLTYMRGSKALEAEIENLRKRVSDDPFVDNLRQREEALAFYRSLQIDPGVVQVYRQDGAIESPDKPVKPKKLLIIVLGVLGGLGIGALLAFLLNLKSEMGVRGSREHSGMSK</sequence>
<dbReference type="SUPFAM" id="SSF160355">
    <property type="entry name" value="Bacterial polysaccharide co-polymerase-like"/>
    <property type="match status" value="1"/>
</dbReference>
<keyword evidence="6" id="KW-0175">Coiled coil</keyword>
<keyword evidence="5 7" id="KW-0472">Membrane</keyword>
<dbReference type="PANTHER" id="PTHR32309:SF13">
    <property type="entry name" value="FERRIC ENTEROBACTIN TRANSPORT PROTEIN FEPE"/>
    <property type="match status" value="1"/>
</dbReference>
<keyword evidence="3 7" id="KW-0812">Transmembrane</keyword>
<reference evidence="9" key="2">
    <citation type="submission" date="2020-07" db="EMBL/GenBank/DDBJ databases">
        <authorList>
            <person name="Lood C."/>
            <person name="Girard L."/>
        </authorList>
    </citation>
    <scope>NUCLEOTIDE SEQUENCE</scope>
    <source>
        <strain evidence="9">SWRI10</strain>
    </source>
</reference>
<evidence type="ECO:0000256" key="4">
    <source>
        <dbReference type="ARBA" id="ARBA00022989"/>
    </source>
</evidence>
<evidence type="ECO:0000313" key="10">
    <source>
        <dbReference type="EMBL" id="MBV4537368.1"/>
    </source>
</evidence>
<evidence type="ECO:0000256" key="6">
    <source>
        <dbReference type="SAM" id="Coils"/>
    </source>
</evidence>
<proteinExistence type="predicted"/>
<dbReference type="Pfam" id="PF02706">
    <property type="entry name" value="Wzz"/>
    <property type="match status" value="1"/>
</dbReference>
<dbReference type="EMBL" id="JABWRE010000006">
    <property type="protein sequence ID" value="MBC3441216.1"/>
    <property type="molecule type" value="Genomic_DNA"/>
</dbReference>
<keyword evidence="4 7" id="KW-1133">Transmembrane helix</keyword>
<name>A0A923JVK2_9PSED</name>
<evidence type="ECO:0000256" key="1">
    <source>
        <dbReference type="ARBA" id="ARBA00004651"/>
    </source>
</evidence>
<dbReference type="Proteomes" id="UP000599879">
    <property type="component" value="Unassembled WGS sequence"/>
</dbReference>
<dbReference type="RefSeq" id="WP_186554764.1">
    <property type="nucleotide sequence ID" value="NZ_JABWRE020000001.1"/>
</dbReference>
<dbReference type="PANTHER" id="PTHR32309">
    <property type="entry name" value="TYROSINE-PROTEIN KINASE"/>
    <property type="match status" value="1"/>
</dbReference>
<dbReference type="InterPro" id="IPR050445">
    <property type="entry name" value="Bact_polysacc_biosynth/exp"/>
</dbReference>
<dbReference type="AlphaFoldDB" id="A0A923JVK2"/>
<keyword evidence="2" id="KW-1003">Cell membrane</keyword>
<accession>A0A923JVK2</accession>
<feature type="coiled-coil region" evidence="6">
    <location>
        <begin position="175"/>
        <end position="209"/>
    </location>
</feature>
<feature type="transmembrane region" description="Helical" evidence="7">
    <location>
        <begin position="29"/>
        <end position="52"/>
    </location>
</feature>
<evidence type="ECO:0000259" key="8">
    <source>
        <dbReference type="Pfam" id="PF02706"/>
    </source>
</evidence>
<reference evidence="10" key="3">
    <citation type="submission" date="2021-06" db="EMBL/GenBank/DDBJ databases">
        <title>Updating the genus Pseudomonas: Description of 43 new species and partition of the Pseudomonas putida group.</title>
        <authorList>
            <person name="Girard L."/>
            <person name="Lood C."/>
            <person name="Vandamme P."/>
            <person name="Rokni-Zadeh H."/>
            <person name="Van Noort V."/>
            <person name="Hofte M."/>
            <person name="Lavigne R."/>
            <person name="De Mot R."/>
        </authorList>
    </citation>
    <scope>NUCLEOTIDE SEQUENCE</scope>
    <source>
        <strain evidence="10">SWRI10</strain>
    </source>
</reference>
<feature type="transmembrane region" description="Helical" evidence="7">
    <location>
        <begin position="318"/>
        <end position="341"/>
    </location>
</feature>
<dbReference type="InterPro" id="IPR003856">
    <property type="entry name" value="LPS_length_determ_N"/>
</dbReference>
<evidence type="ECO:0000256" key="2">
    <source>
        <dbReference type="ARBA" id="ARBA00022475"/>
    </source>
</evidence>
<protein>
    <submittedName>
        <fullName evidence="9">LPS O-antigen chain length determinant protein WzzB</fullName>
    </submittedName>
</protein>
<comment type="caution">
    <text evidence="9">The sequence shown here is derived from an EMBL/GenBank/DDBJ whole genome shotgun (WGS) entry which is preliminary data.</text>
</comment>
<comment type="subcellular location">
    <subcellularLocation>
        <location evidence="1">Cell membrane</location>
        <topology evidence="1">Multi-pass membrane protein</topology>
    </subcellularLocation>
</comment>
<organism evidence="9">
    <name type="scientific">Pseudomonas urmiensis</name>
    <dbReference type="NCBI Taxonomy" id="2745493"/>
    <lineage>
        <taxon>Bacteria</taxon>
        <taxon>Pseudomonadati</taxon>
        <taxon>Pseudomonadota</taxon>
        <taxon>Gammaproteobacteria</taxon>
        <taxon>Pseudomonadales</taxon>
        <taxon>Pseudomonadaceae</taxon>
        <taxon>Pseudomonas</taxon>
    </lineage>
</organism>
<reference evidence="9" key="1">
    <citation type="journal article" date="2020" name="Microorganisms">
        <title>Reliable Identification of Environmental Pseudomonas Isolates Using the rpoD Gene.</title>
        <authorList>
            <consortium name="The Broad Institute Genome Sequencing Platform"/>
            <person name="Girard L."/>
            <person name="Lood C."/>
            <person name="Rokni-Zadeh H."/>
            <person name="van Noort V."/>
            <person name="Lavigne R."/>
            <person name="De Mot R."/>
        </authorList>
    </citation>
    <scope>NUCLEOTIDE SEQUENCE</scope>
    <source>
        <strain evidence="9">SWRI10</strain>
    </source>
</reference>
<dbReference type="GO" id="GO:0005886">
    <property type="term" value="C:plasma membrane"/>
    <property type="evidence" value="ECO:0007669"/>
    <property type="project" value="UniProtKB-SubCell"/>
</dbReference>
<feature type="domain" description="Polysaccharide chain length determinant N-terminal" evidence="8">
    <location>
        <begin position="12"/>
        <end position="106"/>
    </location>
</feature>
<evidence type="ECO:0000256" key="3">
    <source>
        <dbReference type="ARBA" id="ARBA00022692"/>
    </source>
</evidence>
<evidence type="ECO:0000256" key="5">
    <source>
        <dbReference type="ARBA" id="ARBA00023136"/>
    </source>
</evidence>
<dbReference type="Gene3D" id="3.30.1890.10">
    <property type="entry name" value="FepE-like"/>
    <property type="match status" value="1"/>
</dbReference>
<gene>
    <name evidence="10" type="ORF">HU737_015460</name>
    <name evidence="9" type="ORF">HU737_11020</name>
</gene>
<evidence type="ECO:0000256" key="7">
    <source>
        <dbReference type="SAM" id="Phobius"/>
    </source>
</evidence>